<feature type="transmembrane region" description="Helical" evidence="1">
    <location>
        <begin position="127"/>
        <end position="143"/>
    </location>
</feature>
<organism evidence="3 4">
    <name type="scientific">Mesorhabditis spiculigera</name>
    <dbReference type="NCBI Taxonomy" id="96644"/>
    <lineage>
        <taxon>Eukaryota</taxon>
        <taxon>Metazoa</taxon>
        <taxon>Ecdysozoa</taxon>
        <taxon>Nematoda</taxon>
        <taxon>Chromadorea</taxon>
        <taxon>Rhabditida</taxon>
        <taxon>Rhabditina</taxon>
        <taxon>Rhabditomorpha</taxon>
        <taxon>Rhabditoidea</taxon>
        <taxon>Rhabditidae</taxon>
        <taxon>Mesorhabditinae</taxon>
        <taxon>Mesorhabditis</taxon>
    </lineage>
</organism>
<feature type="domain" description="7TM GPCR serpentine receptor class x (Srx)" evidence="2">
    <location>
        <begin position="3"/>
        <end position="141"/>
    </location>
</feature>
<evidence type="ECO:0000256" key="1">
    <source>
        <dbReference type="SAM" id="Phobius"/>
    </source>
</evidence>
<evidence type="ECO:0000313" key="4">
    <source>
        <dbReference type="Proteomes" id="UP001177023"/>
    </source>
</evidence>
<comment type="caution">
    <text evidence="3">The sequence shown here is derived from an EMBL/GenBank/DDBJ whole genome shotgun (WGS) entry which is preliminary data.</text>
</comment>
<keyword evidence="1" id="KW-1133">Transmembrane helix</keyword>
<evidence type="ECO:0000259" key="2">
    <source>
        <dbReference type="Pfam" id="PF10328"/>
    </source>
</evidence>
<keyword evidence="1" id="KW-0812">Transmembrane</keyword>
<feature type="transmembrane region" description="Helical" evidence="1">
    <location>
        <begin position="69"/>
        <end position="90"/>
    </location>
</feature>
<protein>
    <recommendedName>
        <fullName evidence="2">7TM GPCR serpentine receptor class x (Srx) domain-containing protein</fullName>
    </recommendedName>
</protein>
<gene>
    <name evidence="3" type="ORF">MSPICULIGERA_LOCUS6490</name>
</gene>
<proteinExistence type="predicted"/>
<dbReference type="AlphaFoldDB" id="A0AA36CFB3"/>
<sequence>MHLTLSVPITIIGYDIYNNTPVYWFYRSAVAYEYVNFKTSMMLVLFATLNSITIFMFPRINDRVFGGKMVNILLTLIWMMSIAETCVETFTDCDKSFRAEDLSFFYSCTEEQAKTFQFHNFDVFQRLGYPITILFTNILLFACKEMRVESIVVEWCYWPRVC</sequence>
<dbReference type="EMBL" id="CATQJA010001611">
    <property type="protein sequence ID" value="CAJ0567958.1"/>
    <property type="molecule type" value="Genomic_DNA"/>
</dbReference>
<dbReference type="Pfam" id="PF10328">
    <property type="entry name" value="7TM_GPCR_Srx"/>
    <property type="match status" value="1"/>
</dbReference>
<dbReference type="Proteomes" id="UP001177023">
    <property type="component" value="Unassembled WGS sequence"/>
</dbReference>
<feature type="transmembrane region" description="Helical" evidence="1">
    <location>
        <begin position="40"/>
        <end position="57"/>
    </location>
</feature>
<dbReference type="InterPro" id="IPR019430">
    <property type="entry name" value="7TM_GPCR_serpentine_rcpt_Srx"/>
</dbReference>
<reference evidence="3" key="1">
    <citation type="submission" date="2023-06" db="EMBL/GenBank/DDBJ databases">
        <authorList>
            <person name="Delattre M."/>
        </authorList>
    </citation>
    <scope>NUCLEOTIDE SEQUENCE</scope>
    <source>
        <strain evidence="3">AF72</strain>
    </source>
</reference>
<name>A0AA36CFB3_9BILA</name>
<feature type="non-terminal residue" evidence="3">
    <location>
        <position position="162"/>
    </location>
</feature>
<keyword evidence="4" id="KW-1185">Reference proteome</keyword>
<accession>A0AA36CFB3</accession>
<evidence type="ECO:0000313" key="3">
    <source>
        <dbReference type="EMBL" id="CAJ0567958.1"/>
    </source>
</evidence>
<keyword evidence="1" id="KW-0472">Membrane</keyword>